<dbReference type="InterPro" id="IPR036322">
    <property type="entry name" value="WD40_repeat_dom_sf"/>
</dbReference>
<evidence type="ECO:0000256" key="1">
    <source>
        <dbReference type="PROSITE-ProRule" id="PRU00221"/>
    </source>
</evidence>
<reference evidence="3 4" key="1">
    <citation type="journal article" date="2014" name="Agronomy (Basel)">
        <title>A Draft Genome Sequence for Ensete ventricosum, the Drought-Tolerant Tree Against Hunger.</title>
        <authorList>
            <person name="Harrison J."/>
            <person name="Moore K.A."/>
            <person name="Paszkiewicz K."/>
            <person name="Jones T."/>
            <person name="Grant M."/>
            <person name="Ambacheew D."/>
            <person name="Muzemil S."/>
            <person name="Studholme D.J."/>
        </authorList>
    </citation>
    <scope>NUCLEOTIDE SEQUENCE [LARGE SCALE GENOMIC DNA]</scope>
</reference>
<dbReference type="AlphaFoldDB" id="A0A426ZYE0"/>
<dbReference type="InterPro" id="IPR015943">
    <property type="entry name" value="WD40/YVTN_repeat-like_dom_sf"/>
</dbReference>
<dbReference type="PANTHER" id="PTHR44083">
    <property type="entry name" value="TOPLESS-RELATED PROTEIN 1-RELATED"/>
    <property type="match status" value="1"/>
</dbReference>
<feature type="repeat" description="WD" evidence="1">
    <location>
        <begin position="11"/>
        <end position="39"/>
    </location>
</feature>
<dbReference type="SUPFAM" id="SSF50978">
    <property type="entry name" value="WD40 repeat-like"/>
    <property type="match status" value="1"/>
</dbReference>
<dbReference type="Proteomes" id="UP000287651">
    <property type="component" value="Unassembled WGS sequence"/>
</dbReference>
<evidence type="ECO:0000313" key="3">
    <source>
        <dbReference type="EMBL" id="RRT68975.1"/>
    </source>
</evidence>
<sequence>MFMQFQVKTKLKGHQKKITGLAFSQSLNVLVSSGADAQVCRINNCYSLGLCFGMYFLQIVSYSMCFLMLPSTSALITLPPMQWSPRDALPAPISTAVYSCDGLLVYAGFVDGAVGVFESDSLRLRCRIAPTAYISPSIARYEIFTESCIIVAYISL</sequence>
<dbReference type="InterPro" id="IPR001680">
    <property type="entry name" value="WD40_rpt"/>
</dbReference>
<proteinExistence type="predicted"/>
<keyword evidence="2" id="KW-0472">Membrane</keyword>
<dbReference type="PROSITE" id="PS50082">
    <property type="entry name" value="WD_REPEATS_2"/>
    <property type="match status" value="1"/>
</dbReference>
<feature type="transmembrane region" description="Helical" evidence="2">
    <location>
        <begin position="47"/>
        <end position="69"/>
    </location>
</feature>
<dbReference type="PANTHER" id="PTHR44083:SF5">
    <property type="entry name" value="PROTEIN TOPLESS-RELATED PROTEIN 2"/>
    <property type="match status" value="1"/>
</dbReference>
<keyword evidence="2" id="KW-1133">Transmembrane helix</keyword>
<comment type="caution">
    <text evidence="3">The sequence shown here is derived from an EMBL/GenBank/DDBJ whole genome shotgun (WGS) entry which is preliminary data.</text>
</comment>
<name>A0A426ZYE0_ENSVE</name>
<dbReference type="EMBL" id="AMZH03004516">
    <property type="protein sequence ID" value="RRT68975.1"/>
    <property type="molecule type" value="Genomic_DNA"/>
</dbReference>
<gene>
    <name evidence="3" type="ORF">B296_00033588</name>
</gene>
<dbReference type="SMART" id="SM00320">
    <property type="entry name" value="WD40"/>
    <property type="match status" value="2"/>
</dbReference>
<dbReference type="Gene3D" id="2.130.10.10">
    <property type="entry name" value="YVTN repeat-like/Quinoprotein amine dehydrogenase"/>
    <property type="match status" value="1"/>
</dbReference>
<accession>A0A426ZYE0</accession>
<dbReference type="GO" id="GO:0006355">
    <property type="term" value="P:regulation of DNA-templated transcription"/>
    <property type="evidence" value="ECO:0007669"/>
    <property type="project" value="InterPro"/>
</dbReference>
<organism evidence="3 4">
    <name type="scientific">Ensete ventricosum</name>
    <name type="common">Abyssinian banana</name>
    <name type="synonym">Musa ensete</name>
    <dbReference type="NCBI Taxonomy" id="4639"/>
    <lineage>
        <taxon>Eukaryota</taxon>
        <taxon>Viridiplantae</taxon>
        <taxon>Streptophyta</taxon>
        <taxon>Embryophyta</taxon>
        <taxon>Tracheophyta</taxon>
        <taxon>Spermatophyta</taxon>
        <taxon>Magnoliopsida</taxon>
        <taxon>Liliopsida</taxon>
        <taxon>Zingiberales</taxon>
        <taxon>Musaceae</taxon>
        <taxon>Ensete</taxon>
    </lineage>
</organism>
<protein>
    <submittedName>
        <fullName evidence="3">Uncharacterized protein</fullName>
    </submittedName>
</protein>
<keyword evidence="1" id="KW-0853">WD repeat</keyword>
<evidence type="ECO:0000256" key="2">
    <source>
        <dbReference type="SAM" id="Phobius"/>
    </source>
</evidence>
<dbReference type="Pfam" id="PF00400">
    <property type="entry name" value="WD40"/>
    <property type="match status" value="1"/>
</dbReference>
<evidence type="ECO:0000313" key="4">
    <source>
        <dbReference type="Proteomes" id="UP000287651"/>
    </source>
</evidence>
<keyword evidence="2" id="KW-0812">Transmembrane</keyword>
<dbReference type="InterPro" id="IPR027728">
    <property type="entry name" value="Topless_fam"/>
</dbReference>